<organism evidence="3 4">
    <name type="scientific">Skermanella cutis</name>
    <dbReference type="NCBI Taxonomy" id="2775420"/>
    <lineage>
        <taxon>Bacteria</taxon>
        <taxon>Pseudomonadati</taxon>
        <taxon>Pseudomonadota</taxon>
        <taxon>Alphaproteobacteria</taxon>
        <taxon>Rhodospirillales</taxon>
        <taxon>Azospirillaceae</taxon>
        <taxon>Skermanella</taxon>
    </lineage>
</organism>
<name>A0ABX7BBS9_9PROT</name>
<dbReference type="RefSeq" id="WP_201079673.1">
    <property type="nucleotide sequence ID" value="NZ_CP067420.1"/>
</dbReference>
<keyword evidence="4" id="KW-1185">Reference proteome</keyword>
<evidence type="ECO:0000313" key="4">
    <source>
        <dbReference type="Proteomes" id="UP000595197"/>
    </source>
</evidence>
<evidence type="ECO:0000256" key="2">
    <source>
        <dbReference type="SAM" id="SignalP"/>
    </source>
</evidence>
<keyword evidence="2" id="KW-0732">Signal</keyword>
<gene>
    <name evidence="3" type="ORF">IGS68_10450</name>
</gene>
<evidence type="ECO:0000313" key="3">
    <source>
        <dbReference type="EMBL" id="QQP91594.1"/>
    </source>
</evidence>
<proteinExistence type="predicted"/>
<protein>
    <submittedName>
        <fullName evidence="3">Uncharacterized protein</fullName>
    </submittedName>
</protein>
<dbReference type="EMBL" id="CP067420">
    <property type="protein sequence ID" value="QQP91594.1"/>
    <property type="molecule type" value="Genomic_DNA"/>
</dbReference>
<reference evidence="3" key="1">
    <citation type="submission" date="2021-02" db="EMBL/GenBank/DDBJ databases">
        <title>Skermanella TT6 skin isolate.</title>
        <authorList>
            <person name="Lee K."/>
            <person name="Ganzorig M."/>
        </authorList>
    </citation>
    <scope>NUCLEOTIDE SEQUENCE</scope>
    <source>
        <strain evidence="3">TT6</strain>
    </source>
</reference>
<sequence>MRMRFFAAALSLVFASSAALAQTTAQAPANPSNDPAERPLMTAPQPGDQTTTDPVTPSPGVSGEAPSRELTGQGDTGVPGGTPQAEDAPAEMTGPGEAQSESANPPPAAGTPPAAQPPQR</sequence>
<dbReference type="Proteomes" id="UP000595197">
    <property type="component" value="Chromosome"/>
</dbReference>
<evidence type="ECO:0000256" key="1">
    <source>
        <dbReference type="SAM" id="MobiDB-lite"/>
    </source>
</evidence>
<feature type="region of interest" description="Disordered" evidence="1">
    <location>
        <begin position="21"/>
        <end position="120"/>
    </location>
</feature>
<accession>A0ABX7BBS9</accession>
<feature type="chain" id="PRO_5046640995" evidence="2">
    <location>
        <begin position="22"/>
        <end position="120"/>
    </location>
</feature>
<feature type="compositionally biased region" description="Pro residues" evidence="1">
    <location>
        <begin position="104"/>
        <end position="120"/>
    </location>
</feature>
<feature type="signal peptide" evidence="2">
    <location>
        <begin position="1"/>
        <end position="21"/>
    </location>
</feature>